<dbReference type="RefSeq" id="XP_024575631.1">
    <property type="nucleotide sequence ID" value="XM_024724789.1"/>
</dbReference>
<accession>A0A0P1AF85</accession>
<protein>
    <submittedName>
        <fullName evidence="1">Uncharacterized protein</fullName>
    </submittedName>
</protein>
<dbReference type="Proteomes" id="UP000054928">
    <property type="component" value="Unassembled WGS sequence"/>
</dbReference>
<dbReference type="AlphaFoldDB" id="A0A0P1AF85"/>
<reference evidence="2" key="1">
    <citation type="submission" date="2014-09" db="EMBL/GenBank/DDBJ databases">
        <authorList>
            <person name="Sharma Rahul"/>
            <person name="Thines Marco"/>
        </authorList>
    </citation>
    <scope>NUCLEOTIDE SEQUENCE [LARGE SCALE GENOMIC DNA]</scope>
</reference>
<evidence type="ECO:0000313" key="2">
    <source>
        <dbReference type="Proteomes" id="UP000054928"/>
    </source>
</evidence>
<dbReference type="GeneID" id="36404369"/>
<keyword evidence="2" id="KW-1185">Reference proteome</keyword>
<proteinExistence type="predicted"/>
<evidence type="ECO:0000313" key="1">
    <source>
        <dbReference type="EMBL" id="CEG39262.1"/>
    </source>
</evidence>
<organism evidence="1 2">
    <name type="scientific">Plasmopara halstedii</name>
    <name type="common">Downy mildew of sunflower</name>
    <dbReference type="NCBI Taxonomy" id="4781"/>
    <lineage>
        <taxon>Eukaryota</taxon>
        <taxon>Sar</taxon>
        <taxon>Stramenopiles</taxon>
        <taxon>Oomycota</taxon>
        <taxon>Peronosporomycetes</taxon>
        <taxon>Peronosporales</taxon>
        <taxon>Peronosporaceae</taxon>
        <taxon>Plasmopara</taxon>
    </lineage>
</organism>
<dbReference type="EMBL" id="CCYD01000409">
    <property type="protein sequence ID" value="CEG39262.1"/>
    <property type="molecule type" value="Genomic_DNA"/>
</dbReference>
<name>A0A0P1AF85_PLAHL</name>
<sequence>MTWLGAFETNKLRFESAKITLVTRSDTSQAPPALRMVSARVTLYEVLNKCVVSMNEYFSLPMRDNK</sequence>